<dbReference type="GO" id="GO:0005829">
    <property type="term" value="C:cytosol"/>
    <property type="evidence" value="ECO:0007669"/>
    <property type="project" value="TreeGrafter"/>
</dbReference>
<sequence length="311" mass="33398">MGKIAFIFPGQGAQHVGMGQEMAENFSAARQVFEQADDILGMNLSEKVFNGSDDELRLTEITQPAIVATSIACLEVLRQHGVQAHGVAGLSLGEYSALVAAEAMSFADALPVVQKRGRYMQEAVPPGVGGMSAILGLAREKVHEACRQASAIGVIEPANYNTPDQIVIAGEIAAMRKACEVAKELGAKRIVELPVSVSFHCSLLKNVEPLLAGELAQIELSPAKIPVMANISADYVNSVEEMRDSLVRQVSNAILWQDSIEKMIADGYDTFVEVGPGKSLTGMMKKINRDVWAHQVENVKTLEKVVEAING</sequence>
<keyword evidence="8" id="KW-1185">Reference proteome</keyword>
<dbReference type="EMBL" id="ACJM01000009">
    <property type="protein sequence ID" value="EEG77213.1"/>
    <property type="molecule type" value="Genomic_DNA"/>
</dbReference>
<evidence type="ECO:0000256" key="3">
    <source>
        <dbReference type="ARBA" id="ARBA00048462"/>
    </source>
</evidence>
<dbReference type="Gene3D" id="3.30.70.250">
    <property type="entry name" value="Malonyl-CoA ACP transacylase, ACP-binding"/>
    <property type="match status" value="1"/>
</dbReference>
<dbReference type="SMART" id="SM00827">
    <property type="entry name" value="PKS_AT"/>
    <property type="match status" value="1"/>
</dbReference>
<dbReference type="InterPro" id="IPR016035">
    <property type="entry name" value="Acyl_Trfase/lysoPLipase"/>
</dbReference>
<protein>
    <recommendedName>
        <fullName evidence="4">Malonyl CoA-acyl carrier protein transacylase</fullName>
        <ecNumber evidence="4">2.3.1.39</ecNumber>
    </recommendedName>
</protein>
<dbReference type="FunFam" id="3.30.70.250:FF:000001">
    <property type="entry name" value="Malonyl CoA-acyl carrier protein transacylase"/>
    <property type="match status" value="1"/>
</dbReference>
<dbReference type="Pfam" id="PF00698">
    <property type="entry name" value="Acyl_transf_1"/>
    <property type="match status" value="1"/>
</dbReference>
<evidence type="ECO:0000256" key="2">
    <source>
        <dbReference type="ARBA" id="ARBA00023315"/>
    </source>
</evidence>
<evidence type="ECO:0000256" key="1">
    <source>
        <dbReference type="ARBA" id="ARBA00022679"/>
    </source>
</evidence>
<dbReference type="InterPro" id="IPR001227">
    <property type="entry name" value="Ac_transferase_dom_sf"/>
</dbReference>
<dbReference type="NCBIfam" id="TIGR00128">
    <property type="entry name" value="fabD"/>
    <property type="match status" value="1"/>
</dbReference>
<dbReference type="eggNOG" id="COG0331">
    <property type="taxonomic scope" value="Bacteria"/>
</dbReference>
<dbReference type="InterPro" id="IPR024925">
    <property type="entry name" value="Malonyl_CoA-ACP_transAc"/>
</dbReference>
<dbReference type="GO" id="GO:0006633">
    <property type="term" value="P:fatty acid biosynthetic process"/>
    <property type="evidence" value="ECO:0007669"/>
    <property type="project" value="TreeGrafter"/>
</dbReference>
<dbReference type="OrthoDB" id="9805460at2"/>
<dbReference type="GO" id="GO:0004314">
    <property type="term" value="F:[acyl-carrier-protein] S-malonyltransferase activity"/>
    <property type="evidence" value="ECO:0007669"/>
    <property type="project" value="UniProtKB-EC"/>
</dbReference>
<comment type="caution">
    <text evidence="7">The sequence shown here is derived from an EMBL/GenBank/DDBJ whole genome shotgun (WGS) entry which is preliminary data.</text>
</comment>
<dbReference type="PANTHER" id="PTHR42681">
    <property type="entry name" value="MALONYL-COA-ACYL CARRIER PROTEIN TRANSACYLASE, MITOCHONDRIAL"/>
    <property type="match status" value="1"/>
</dbReference>
<dbReference type="Proteomes" id="UP000006443">
    <property type="component" value="Unassembled WGS sequence"/>
</dbReference>
<proteinExistence type="inferred from homology"/>
<dbReference type="InterPro" id="IPR016036">
    <property type="entry name" value="Malonyl_transacylase_ACP-bd"/>
</dbReference>
<reference evidence="7 8" key="1">
    <citation type="submission" date="2009-02" db="EMBL/GenBank/DDBJ databases">
        <title>Sequencing of the draft genome and assembly of Dethiobacter alkaliphilus AHT 1.</title>
        <authorList>
            <consortium name="US DOE Joint Genome Institute (JGI-PGF)"/>
            <person name="Lucas S."/>
            <person name="Copeland A."/>
            <person name="Lapidus A."/>
            <person name="Glavina del Rio T."/>
            <person name="Dalin E."/>
            <person name="Tice H."/>
            <person name="Bruce D."/>
            <person name="Goodwin L."/>
            <person name="Pitluck S."/>
            <person name="Larimer F."/>
            <person name="Land M.L."/>
            <person name="Hauser L."/>
            <person name="Muyzer G."/>
        </authorList>
    </citation>
    <scope>NUCLEOTIDE SEQUENCE [LARGE SCALE GENOMIC DNA]</scope>
    <source>
        <strain evidence="7 8">AHT 1</strain>
    </source>
</reference>
<comment type="catalytic activity">
    <reaction evidence="3 4">
        <text>holo-[ACP] + malonyl-CoA = malonyl-[ACP] + CoA</text>
        <dbReference type="Rhea" id="RHEA:41792"/>
        <dbReference type="Rhea" id="RHEA-COMP:9623"/>
        <dbReference type="Rhea" id="RHEA-COMP:9685"/>
        <dbReference type="ChEBI" id="CHEBI:57287"/>
        <dbReference type="ChEBI" id="CHEBI:57384"/>
        <dbReference type="ChEBI" id="CHEBI:64479"/>
        <dbReference type="ChEBI" id="CHEBI:78449"/>
        <dbReference type="EC" id="2.3.1.39"/>
    </reaction>
</comment>
<dbReference type="InterPro" id="IPR050858">
    <property type="entry name" value="Mal-CoA-ACP_Trans/PKS_FabD"/>
</dbReference>
<dbReference type="PANTHER" id="PTHR42681:SF1">
    <property type="entry name" value="MALONYL-COA-ACYL CARRIER PROTEIN TRANSACYLASE, MITOCHONDRIAL"/>
    <property type="match status" value="1"/>
</dbReference>
<feature type="domain" description="Malonyl-CoA:ACP transacylase (MAT)" evidence="6">
    <location>
        <begin position="7"/>
        <end position="294"/>
    </location>
</feature>
<dbReference type="STRING" id="555088.DealDRAFT_1966"/>
<dbReference type="PIRSF" id="PIRSF000446">
    <property type="entry name" value="Mct"/>
    <property type="match status" value="1"/>
</dbReference>
<evidence type="ECO:0000256" key="5">
    <source>
        <dbReference type="PIRSR" id="PIRSR000446-1"/>
    </source>
</evidence>
<dbReference type="Gene3D" id="3.40.366.10">
    <property type="entry name" value="Malonyl-Coenzyme A Acyl Carrier Protein, domain 2"/>
    <property type="match status" value="1"/>
</dbReference>
<evidence type="ECO:0000256" key="4">
    <source>
        <dbReference type="PIRNR" id="PIRNR000446"/>
    </source>
</evidence>
<dbReference type="RefSeq" id="WP_008517002.1">
    <property type="nucleotide sequence ID" value="NZ_ACJM01000009.1"/>
</dbReference>
<feature type="active site" evidence="5">
    <location>
        <position position="200"/>
    </location>
</feature>
<organism evidence="7 8">
    <name type="scientific">Dethiobacter alkaliphilus AHT 1</name>
    <dbReference type="NCBI Taxonomy" id="555088"/>
    <lineage>
        <taxon>Bacteria</taxon>
        <taxon>Bacillati</taxon>
        <taxon>Bacillota</taxon>
        <taxon>Dethiobacteria</taxon>
        <taxon>Dethiobacterales</taxon>
        <taxon>Dethiobacteraceae</taxon>
        <taxon>Dethiobacter</taxon>
    </lineage>
</organism>
<accession>C0GHK7</accession>
<evidence type="ECO:0000259" key="6">
    <source>
        <dbReference type="SMART" id="SM00827"/>
    </source>
</evidence>
<gene>
    <name evidence="7" type="ORF">DealDRAFT_1966</name>
</gene>
<name>C0GHK7_DETAL</name>
<comment type="similarity">
    <text evidence="4">Belongs to the fabD family.</text>
</comment>
<dbReference type="InterPro" id="IPR004410">
    <property type="entry name" value="Malonyl_CoA-ACP_transAc_FabD"/>
</dbReference>
<feature type="active site" evidence="5">
    <location>
        <position position="91"/>
    </location>
</feature>
<dbReference type="AlphaFoldDB" id="C0GHK7"/>
<dbReference type="SUPFAM" id="SSF52151">
    <property type="entry name" value="FabD/lysophospholipase-like"/>
    <property type="match status" value="1"/>
</dbReference>
<evidence type="ECO:0000313" key="8">
    <source>
        <dbReference type="Proteomes" id="UP000006443"/>
    </source>
</evidence>
<dbReference type="SUPFAM" id="SSF55048">
    <property type="entry name" value="Probable ACP-binding domain of malonyl-CoA ACP transacylase"/>
    <property type="match status" value="1"/>
</dbReference>
<keyword evidence="2 4" id="KW-0012">Acyltransferase</keyword>
<keyword evidence="1 4" id="KW-0808">Transferase</keyword>
<dbReference type="EC" id="2.3.1.39" evidence="4"/>
<dbReference type="InterPro" id="IPR014043">
    <property type="entry name" value="Acyl_transferase_dom"/>
</dbReference>
<evidence type="ECO:0000313" key="7">
    <source>
        <dbReference type="EMBL" id="EEG77213.1"/>
    </source>
</evidence>